<proteinExistence type="predicted"/>
<dbReference type="AlphaFoldDB" id="A0A812R632"/>
<accession>A0A812R632</accession>
<dbReference type="EMBL" id="CAJNDS010002302">
    <property type="protein sequence ID" value="CAE7421555.1"/>
    <property type="molecule type" value="Genomic_DNA"/>
</dbReference>
<feature type="signal peptide" evidence="1">
    <location>
        <begin position="1"/>
        <end position="15"/>
    </location>
</feature>
<protein>
    <recommendedName>
        <fullName evidence="4">Lipid-binding serum glycoprotein N-terminal domain-containing protein</fullName>
    </recommendedName>
</protein>
<reference evidence="2" key="1">
    <citation type="submission" date="2021-02" db="EMBL/GenBank/DDBJ databases">
        <authorList>
            <person name="Dougan E. K."/>
            <person name="Rhodes N."/>
            <person name="Thang M."/>
            <person name="Chan C."/>
        </authorList>
    </citation>
    <scope>NUCLEOTIDE SEQUENCE</scope>
</reference>
<keyword evidence="3" id="KW-1185">Reference proteome</keyword>
<evidence type="ECO:0000313" key="2">
    <source>
        <dbReference type="EMBL" id="CAE7421555.1"/>
    </source>
</evidence>
<organism evidence="2 3">
    <name type="scientific">Symbiodinium natans</name>
    <dbReference type="NCBI Taxonomy" id="878477"/>
    <lineage>
        <taxon>Eukaryota</taxon>
        <taxon>Sar</taxon>
        <taxon>Alveolata</taxon>
        <taxon>Dinophyceae</taxon>
        <taxon>Suessiales</taxon>
        <taxon>Symbiodiniaceae</taxon>
        <taxon>Symbiodinium</taxon>
    </lineage>
</organism>
<gene>
    <name evidence="2" type="ORF">SNAT2548_LOCUS22932</name>
</gene>
<comment type="caution">
    <text evidence="2">The sequence shown here is derived from an EMBL/GenBank/DDBJ whole genome shotgun (WGS) entry which is preliminary data.</text>
</comment>
<feature type="chain" id="PRO_5032844555" description="Lipid-binding serum glycoprotein N-terminal domain-containing protein" evidence="1">
    <location>
        <begin position="16"/>
        <end position="328"/>
    </location>
</feature>
<keyword evidence="1" id="KW-0732">Signal</keyword>
<evidence type="ECO:0000313" key="3">
    <source>
        <dbReference type="Proteomes" id="UP000604046"/>
    </source>
</evidence>
<sequence length="328" mass="34444">MVLLTLTATAAGTAGAGVTWSTYGKRKMKSLAESLISKALAGSPCKLGSVDFSLSGGEMQIGVSGVDIGNLPPYKSESLLTISSVYVAVNLKSLVASGCQQVTVEELIVDGLQLTWEKIHVRSSNVKDLLHKMNHKESIDAAEPENEQDEQGTGLVPQVTDAVSTVAGEISHTASGLKELGQTAAAQVAAIAQPPQEKERKEAKVCIKTVHIKSIEVLSVNALTEGPLSFKAPPIRIESFSESHGTQKAAEMIQLLLKEILGSAREVVKDRAKDEVRSVVSSFVCDAASTVAKAAASVGAAFCPAVACVVDSVCVFWNFLSEPALPSK</sequence>
<dbReference type="Proteomes" id="UP000604046">
    <property type="component" value="Unassembled WGS sequence"/>
</dbReference>
<name>A0A812R632_9DINO</name>
<evidence type="ECO:0000256" key="1">
    <source>
        <dbReference type="SAM" id="SignalP"/>
    </source>
</evidence>
<evidence type="ECO:0008006" key="4">
    <source>
        <dbReference type="Google" id="ProtNLM"/>
    </source>
</evidence>